<feature type="non-terminal residue" evidence="1">
    <location>
        <position position="30"/>
    </location>
</feature>
<proteinExistence type="predicted"/>
<reference evidence="1" key="1">
    <citation type="submission" date="2018-05" db="EMBL/GenBank/DDBJ databases">
        <authorList>
            <person name="Lanie J.A."/>
            <person name="Ng W.-L."/>
            <person name="Kazmierczak K.M."/>
            <person name="Andrzejewski T.M."/>
            <person name="Davidsen T.M."/>
            <person name="Wayne K.J."/>
            <person name="Tettelin H."/>
            <person name="Glass J.I."/>
            <person name="Rusch D."/>
            <person name="Podicherti R."/>
            <person name="Tsui H.-C.T."/>
            <person name="Winkler M.E."/>
        </authorList>
    </citation>
    <scope>NUCLEOTIDE SEQUENCE</scope>
</reference>
<organism evidence="1">
    <name type="scientific">marine metagenome</name>
    <dbReference type="NCBI Taxonomy" id="408172"/>
    <lineage>
        <taxon>unclassified sequences</taxon>
        <taxon>metagenomes</taxon>
        <taxon>ecological metagenomes</taxon>
    </lineage>
</organism>
<sequence length="30" mass="3305">MINEFARKQKFSSSAEGMSISDWAMLGAPN</sequence>
<dbReference type="AlphaFoldDB" id="A0A382SJP5"/>
<protein>
    <submittedName>
        <fullName evidence="1">Uncharacterized protein</fullName>
    </submittedName>
</protein>
<name>A0A382SJP5_9ZZZZ</name>
<accession>A0A382SJP5</accession>
<gene>
    <name evidence="1" type="ORF">METZ01_LOCUS362968</name>
</gene>
<evidence type="ECO:0000313" key="1">
    <source>
        <dbReference type="EMBL" id="SVD10114.1"/>
    </source>
</evidence>
<dbReference type="EMBL" id="UINC01129610">
    <property type="protein sequence ID" value="SVD10114.1"/>
    <property type="molecule type" value="Genomic_DNA"/>
</dbReference>